<feature type="compositionally biased region" description="Basic and acidic residues" evidence="1">
    <location>
        <begin position="83"/>
        <end position="107"/>
    </location>
</feature>
<evidence type="ECO:0000256" key="1">
    <source>
        <dbReference type="SAM" id="MobiDB-lite"/>
    </source>
</evidence>
<evidence type="ECO:0000313" key="2">
    <source>
        <dbReference type="EMBL" id="SEF17892.1"/>
    </source>
</evidence>
<dbReference type="RefSeq" id="WP_069114336.1">
    <property type="nucleotide sequence ID" value="NZ_FNUC01000004.1"/>
</dbReference>
<keyword evidence="3" id="KW-1185">Reference proteome</keyword>
<dbReference type="Proteomes" id="UP000181980">
    <property type="component" value="Unassembled WGS sequence"/>
</dbReference>
<accession>A0A1H5PVK8</accession>
<protein>
    <submittedName>
        <fullName evidence="2">Bacteriocin biosynthesis cyclodehydratase domain-containing protein</fullName>
    </submittedName>
</protein>
<reference evidence="3" key="1">
    <citation type="submission" date="2016-10" db="EMBL/GenBank/DDBJ databases">
        <authorList>
            <person name="Varghese N."/>
            <person name="Submissions S."/>
        </authorList>
    </citation>
    <scope>NUCLEOTIDE SEQUENCE [LARGE SCALE GENOMIC DNA]</scope>
    <source>
        <strain evidence="3">DSM 45237</strain>
    </source>
</reference>
<organism evidence="2 3">
    <name type="scientific">Jiangella alba</name>
    <dbReference type="NCBI Taxonomy" id="561176"/>
    <lineage>
        <taxon>Bacteria</taxon>
        <taxon>Bacillati</taxon>
        <taxon>Actinomycetota</taxon>
        <taxon>Actinomycetes</taxon>
        <taxon>Jiangellales</taxon>
        <taxon>Jiangellaceae</taxon>
        <taxon>Jiangella</taxon>
    </lineage>
</organism>
<dbReference type="EMBL" id="FNUC01000004">
    <property type="protein sequence ID" value="SEF17892.1"/>
    <property type="molecule type" value="Genomic_DNA"/>
</dbReference>
<feature type="region of interest" description="Disordered" evidence="1">
    <location>
        <begin position="82"/>
        <end position="110"/>
    </location>
</feature>
<dbReference type="Gene3D" id="3.40.50.720">
    <property type="entry name" value="NAD(P)-binding Rossmann-like Domain"/>
    <property type="match status" value="1"/>
</dbReference>
<dbReference type="OrthoDB" id="4426339at2"/>
<dbReference type="SUPFAM" id="SSF69572">
    <property type="entry name" value="Activating enzymes of the ubiquitin-like proteins"/>
    <property type="match status" value="1"/>
</dbReference>
<sequence length="357" mass="36870">MRPILHPALSRTWRDESTLQVGATPRLALVVGGLSRPERAVVEAMTGEADLAALRELAAEVGLGRSAADHLTELLLAAGAVIDGDRPSTEPGREPRDEPGAGRRQPDRSSAALLARAPAGGGDVLAARSRQRVDVHGAGRVGAQIARLLAAAGVGTVAVLDGQPVRPADVSPGGHPPDAVGAPRRRSLAALLPADAGEEPDGRRPAAPSLAVLAPSGGTGRDEAAELVRQGIPHLLAQVVEVTGVVGPLVLPGRSSCLRCLDLHRTARDPHWPLVLDQALRRPPPEPACDTALAAVVAGLAATQVLACLDGFAPAAVDGTIEVTLPSGLPRRRSWTRHPRCGCGWASREGDAAQWET</sequence>
<dbReference type="AlphaFoldDB" id="A0A1H5PVK8"/>
<gene>
    <name evidence="2" type="ORF">SAMN04488561_6103</name>
</gene>
<evidence type="ECO:0000313" key="3">
    <source>
        <dbReference type="Proteomes" id="UP000181980"/>
    </source>
</evidence>
<proteinExistence type="predicted"/>
<dbReference type="InterPro" id="IPR035985">
    <property type="entry name" value="Ubiquitin-activating_enz"/>
</dbReference>
<name>A0A1H5PVK8_9ACTN</name>
<dbReference type="GO" id="GO:0008641">
    <property type="term" value="F:ubiquitin-like modifier activating enzyme activity"/>
    <property type="evidence" value="ECO:0007669"/>
    <property type="project" value="InterPro"/>
</dbReference>
<dbReference type="STRING" id="561176.SAMN04488561_6103"/>